<evidence type="ECO:0000313" key="3">
    <source>
        <dbReference type="Proteomes" id="UP000734854"/>
    </source>
</evidence>
<dbReference type="EMBL" id="JACMSC010000013">
    <property type="protein sequence ID" value="KAG6492034.1"/>
    <property type="molecule type" value="Genomic_DNA"/>
</dbReference>
<feature type="compositionally biased region" description="Basic and acidic residues" evidence="1">
    <location>
        <begin position="1"/>
        <end position="12"/>
    </location>
</feature>
<name>A0A8J5KWB2_ZINOF</name>
<comment type="caution">
    <text evidence="2">The sequence shown here is derived from an EMBL/GenBank/DDBJ whole genome shotgun (WGS) entry which is preliminary data.</text>
</comment>
<evidence type="ECO:0000256" key="1">
    <source>
        <dbReference type="SAM" id="MobiDB-lite"/>
    </source>
</evidence>
<feature type="region of interest" description="Disordered" evidence="1">
    <location>
        <begin position="45"/>
        <end position="68"/>
    </location>
</feature>
<dbReference type="AlphaFoldDB" id="A0A8J5KWB2"/>
<protein>
    <submittedName>
        <fullName evidence="2">Uncharacterized protein</fullName>
    </submittedName>
</protein>
<keyword evidence="3" id="KW-1185">Reference proteome</keyword>
<feature type="region of interest" description="Disordered" evidence="1">
    <location>
        <begin position="1"/>
        <end position="26"/>
    </location>
</feature>
<dbReference type="Proteomes" id="UP000734854">
    <property type="component" value="Unassembled WGS sequence"/>
</dbReference>
<organism evidence="2 3">
    <name type="scientific">Zingiber officinale</name>
    <name type="common">Ginger</name>
    <name type="synonym">Amomum zingiber</name>
    <dbReference type="NCBI Taxonomy" id="94328"/>
    <lineage>
        <taxon>Eukaryota</taxon>
        <taxon>Viridiplantae</taxon>
        <taxon>Streptophyta</taxon>
        <taxon>Embryophyta</taxon>
        <taxon>Tracheophyta</taxon>
        <taxon>Spermatophyta</taxon>
        <taxon>Magnoliopsida</taxon>
        <taxon>Liliopsida</taxon>
        <taxon>Zingiberales</taxon>
        <taxon>Zingiberaceae</taxon>
        <taxon>Zingiber</taxon>
    </lineage>
</organism>
<reference evidence="2 3" key="1">
    <citation type="submission" date="2020-08" db="EMBL/GenBank/DDBJ databases">
        <title>Plant Genome Project.</title>
        <authorList>
            <person name="Zhang R.-G."/>
        </authorList>
    </citation>
    <scope>NUCLEOTIDE SEQUENCE [LARGE SCALE GENOMIC DNA]</scope>
    <source>
        <tissue evidence="2">Rhizome</tissue>
    </source>
</reference>
<proteinExistence type="predicted"/>
<sequence length="185" mass="19049">MAAASDAEKISDKSFSSNDTAFGLGERGPILSRLDLKQWAGGQRPRRHAYAAGALPRRRTGGGAPYRRARRKRWAGTILLEVVAGAAVVHQRDRAVLPELGSSYFSGLASTAAAPSASSPTTAVLPAGLPCSPASASRSRRATSFVSYCNAETAHTPPPRPTPPPSAASMAAVAGAEIAGDALMP</sequence>
<accession>A0A8J5KWB2</accession>
<gene>
    <name evidence="2" type="ORF">ZIOFF_046981</name>
</gene>
<evidence type="ECO:0000313" key="2">
    <source>
        <dbReference type="EMBL" id="KAG6492034.1"/>
    </source>
</evidence>